<gene>
    <name evidence="6" type="ORF">BDEG_24151</name>
</gene>
<evidence type="ECO:0000256" key="2">
    <source>
        <dbReference type="ARBA" id="ARBA00023136"/>
    </source>
</evidence>
<dbReference type="AlphaFoldDB" id="A0A177WKR7"/>
<accession>A0A177WKR7</accession>
<organism evidence="6 7">
    <name type="scientific">Batrachochytrium dendrobatidis (strain JEL423)</name>
    <dbReference type="NCBI Taxonomy" id="403673"/>
    <lineage>
        <taxon>Eukaryota</taxon>
        <taxon>Fungi</taxon>
        <taxon>Fungi incertae sedis</taxon>
        <taxon>Chytridiomycota</taxon>
        <taxon>Chytridiomycota incertae sedis</taxon>
        <taxon>Chytridiomycetes</taxon>
        <taxon>Rhizophydiales</taxon>
        <taxon>Rhizophydiales incertae sedis</taxon>
        <taxon>Batrachochytrium</taxon>
    </lineage>
</organism>
<dbReference type="Pfam" id="PF05648">
    <property type="entry name" value="PEX11"/>
    <property type="match status" value="1"/>
</dbReference>
<evidence type="ECO:0008006" key="8">
    <source>
        <dbReference type="Google" id="ProtNLM"/>
    </source>
</evidence>
<dbReference type="PANTHER" id="PTHR12652:SF19">
    <property type="entry name" value="PEROXISOMAL BIOGENESIS FACTOR 11"/>
    <property type="match status" value="1"/>
</dbReference>
<dbReference type="OrthoDB" id="411017at2759"/>
<evidence type="ECO:0000256" key="3">
    <source>
        <dbReference type="ARBA" id="ARBA00023140"/>
    </source>
</evidence>
<dbReference type="eggNOG" id="ENOG502S6SD">
    <property type="taxonomic scope" value="Eukaryota"/>
</dbReference>
<dbReference type="VEuPathDB" id="FungiDB:BDEG_24151"/>
<dbReference type="EMBL" id="DS022304">
    <property type="protein sequence ID" value="OAJ40412.1"/>
    <property type="molecule type" value="Genomic_DNA"/>
</dbReference>
<dbReference type="GO" id="GO:0005778">
    <property type="term" value="C:peroxisomal membrane"/>
    <property type="evidence" value="ECO:0007669"/>
    <property type="project" value="UniProtKB-SubCell"/>
</dbReference>
<evidence type="ECO:0000313" key="7">
    <source>
        <dbReference type="Proteomes" id="UP000077115"/>
    </source>
</evidence>
<proteinExistence type="predicted"/>
<dbReference type="Proteomes" id="UP000077115">
    <property type="component" value="Unassembled WGS sequence"/>
</dbReference>
<keyword evidence="3" id="KW-0576">Peroxisome</keyword>
<evidence type="ECO:0000256" key="1">
    <source>
        <dbReference type="ARBA" id="ARBA00022593"/>
    </source>
</evidence>
<keyword evidence="1" id="KW-0962">Peroxisome biogenesis</keyword>
<reference evidence="6 7" key="1">
    <citation type="submission" date="2006-10" db="EMBL/GenBank/DDBJ databases">
        <title>The Genome Sequence of Batrachochytrium dendrobatidis JEL423.</title>
        <authorList>
            <consortium name="The Broad Institute Genome Sequencing Platform"/>
            <person name="Birren B."/>
            <person name="Lander E."/>
            <person name="Galagan J."/>
            <person name="Cuomo C."/>
            <person name="Devon K."/>
            <person name="Jaffe D."/>
            <person name="Butler J."/>
            <person name="Alvarez P."/>
            <person name="Gnerre S."/>
            <person name="Grabherr M."/>
            <person name="Kleber M."/>
            <person name="Mauceli E."/>
            <person name="Brockman W."/>
            <person name="Young S."/>
            <person name="LaButti K."/>
            <person name="Sykes S."/>
            <person name="DeCaprio D."/>
            <person name="Crawford M."/>
            <person name="Koehrsen M."/>
            <person name="Engels R."/>
            <person name="Montgomery P."/>
            <person name="Pearson M."/>
            <person name="Howarth C."/>
            <person name="Larson L."/>
            <person name="White J."/>
            <person name="O'Leary S."/>
            <person name="Kodira C."/>
            <person name="Zeng Q."/>
            <person name="Yandava C."/>
            <person name="Alvarado L."/>
            <person name="Longcore J."/>
            <person name="James T."/>
        </authorList>
    </citation>
    <scope>NUCLEOTIDE SEQUENCE [LARGE SCALE GENOMIC DNA]</scope>
    <source>
        <strain evidence="6 7">JEL423</strain>
    </source>
</reference>
<feature type="region of interest" description="Disordered" evidence="5">
    <location>
        <begin position="64"/>
        <end position="84"/>
    </location>
</feature>
<feature type="region of interest" description="Disordered" evidence="5">
    <location>
        <begin position="96"/>
        <end position="124"/>
    </location>
</feature>
<dbReference type="GO" id="GO:0016559">
    <property type="term" value="P:peroxisome fission"/>
    <property type="evidence" value="ECO:0007669"/>
    <property type="project" value="InterPro"/>
</dbReference>
<evidence type="ECO:0000256" key="4">
    <source>
        <dbReference type="ARBA" id="ARBA00046271"/>
    </source>
</evidence>
<dbReference type="STRING" id="403673.A0A177WKR7"/>
<comment type="subcellular location">
    <subcellularLocation>
        <location evidence="4">Peroxisome membrane</location>
    </subcellularLocation>
</comment>
<name>A0A177WKR7_BATDL</name>
<dbReference type="InterPro" id="IPR008733">
    <property type="entry name" value="PEX11"/>
</dbReference>
<dbReference type="PANTHER" id="PTHR12652">
    <property type="entry name" value="PEROXISOMAL BIOGENESIS FACTOR 11"/>
    <property type="match status" value="1"/>
</dbReference>
<evidence type="ECO:0000313" key="6">
    <source>
        <dbReference type="EMBL" id="OAJ40412.1"/>
    </source>
</evidence>
<protein>
    <recommendedName>
        <fullName evidence="8">Peroxisomal biogenesis factor 11</fullName>
    </recommendedName>
</protein>
<sequence>MMDGFQDQNISVNIATIFIGTSSIMVLQSESSNASVTSPQRGLASATPIAIPNELKSNSLMLTGLSRSPSARPPPSPSSILVSTVDDRKGVVQRARSGTLSSTANPNNHNSHSNASDKHSCNSHASNNCTSQTAMSFSKSLLFRVMVFRKILLINDGRDKVLKCAQYAAKLLLWLYFSKDSKTHSITQTQASKIASHFSLARKIIRLGHWLEPINDHMNLSKEGLLTIPKGLSLGDQHVRMMAPLNAWIGILNDIADDVICLSKMGVLPQLPEKWLQRTTAISDRCWYASIFIDVHAGYHSMLELHRKVDSASDPVQQQVLKDKLFMQRVSMLKLAMDFAFCSIDVFHLGDKVDDGLQVVTGFTAALLGTFKLYRKLK</sequence>
<reference evidence="6 7" key="2">
    <citation type="submission" date="2016-05" db="EMBL/GenBank/DDBJ databases">
        <title>Lineage-specific infection strategies underlie the spectrum of fungal disease in amphibians.</title>
        <authorList>
            <person name="Cuomo C.A."/>
            <person name="Farrer R.A."/>
            <person name="James T."/>
            <person name="Longcore J."/>
            <person name="Birren B."/>
        </authorList>
    </citation>
    <scope>NUCLEOTIDE SEQUENCE [LARGE SCALE GENOMIC DNA]</scope>
    <source>
        <strain evidence="6 7">JEL423</strain>
    </source>
</reference>
<evidence type="ECO:0000256" key="5">
    <source>
        <dbReference type="SAM" id="MobiDB-lite"/>
    </source>
</evidence>
<feature type="compositionally biased region" description="Low complexity" evidence="5">
    <location>
        <begin position="101"/>
        <end position="114"/>
    </location>
</feature>
<keyword evidence="2" id="KW-0472">Membrane</keyword>